<evidence type="ECO:0000256" key="9">
    <source>
        <dbReference type="ARBA" id="ARBA00023136"/>
    </source>
</evidence>
<evidence type="ECO:0000256" key="6">
    <source>
        <dbReference type="ARBA" id="ARBA00022597"/>
    </source>
</evidence>
<keyword evidence="6" id="KW-0762">Sugar transport</keyword>
<dbReference type="EMBL" id="CAADEY010000068">
    <property type="protein sequence ID" value="VFJ58818.1"/>
    <property type="molecule type" value="Genomic_DNA"/>
</dbReference>
<evidence type="ECO:0000256" key="10">
    <source>
        <dbReference type="ARBA" id="ARBA00041109"/>
    </source>
</evidence>
<dbReference type="SUPFAM" id="SSF161098">
    <property type="entry name" value="MetI-like"/>
    <property type="match status" value="1"/>
</dbReference>
<sequence length="274" mass="29883">MTGRRSGHIDRIARILTGGVLFLSIALPLIWFVASSFLTREAVLRGWPTWADLNLHHYLTLAERIPLGILLLQTLLIALTSSLLALVLALPAALLTARLRGALSSGLYGIALTLWLIPPIALSLQIYFWFQWLGLYDTAAGLVLLYAVIHATLALILLSPFADRISQRVDEMIALDGLDSFTSLVRIYIPILAGPLLVVSVLCFLRAWSELLFASLLTDYRTGVLSNALVGLTSGTHVAWGQLAAAGALSLLPAPLFLAVLIFTLRVRRREISP</sequence>
<dbReference type="GO" id="GO:0055085">
    <property type="term" value="P:transmembrane transport"/>
    <property type="evidence" value="ECO:0007669"/>
    <property type="project" value="InterPro"/>
</dbReference>
<keyword evidence="7 11" id="KW-0812">Transmembrane</keyword>
<evidence type="ECO:0000259" key="12">
    <source>
        <dbReference type="PROSITE" id="PS50928"/>
    </source>
</evidence>
<feature type="transmembrane region" description="Helical" evidence="11">
    <location>
        <begin position="183"/>
        <end position="208"/>
    </location>
</feature>
<gene>
    <name evidence="13" type="ORF">BECKDK2373C_GA0170839_106812</name>
</gene>
<dbReference type="PROSITE" id="PS50928">
    <property type="entry name" value="ABC_TM1"/>
    <property type="match status" value="1"/>
</dbReference>
<organism evidence="13">
    <name type="scientific">Candidatus Kentrum sp. DK</name>
    <dbReference type="NCBI Taxonomy" id="2126562"/>
    <lineage>
        <taxon>Bacteria</taxon>
        <taxon>Pseudomonadati</taxon>
        <taxon>Pseudomonadota</taxon>
        <taxon>Gammaproteobacteria</taxon>
        <taxon>Candidatus Kentrum</taxon>
    </lineage>
</organism>
<dbReference type="AlphaFoldDB" id="A0A450SXL9"/>
<protein>
    <recommendedName>
        <fullName evidence="10">Maltose/maltodextrin transport system permease protein MalG</fullName>
    </recommendedName>
</protein>
<evidence type="ECO:0000256" key="4">
    <source>
        <dbReference type="ARBA" id="ARBA00022448"/>
    </source>
</evidence>
<feature type="transmembrane region" description="Helical" evidence="11">
    <location>
        <begin position="12"/>
        <end position="34"/>
    </location>
</feature>
<accession>A0A450SXL9</accession>
<evidence type="ECO:0000256" key="2">
    <source>
        <dbReference type="ARBA" id="ARBA00004651"/>
    </source>
</evidence>
<evidence type="ECO:0000256" key="7">
    <source>
        <dbReference type="ARBA" id="ARBA00022692"/>
    </source>
</evidence>
<dbReference type="InterPro" id="IPR035906">
    <property type="entry name" value="MetI-like_sf"/>
</dbReference>
<reference evidence="13" key="1">
    <citation type="submission" date="2019-02" db="EMBL/GenBank/DDBJ databases">
        <authorList>
            <person name="Gruber-Vodicka R. H."/>
            <person name="Seah K. B. B."/>
        </authorList>
    </citation>
    <scope>NUCLEOTIDE SEQUENCE</scope>
    <source>
        <strain evidence="13">BECK_DK161</strain>
    </source>
</reference>
<dbReference type="InterPro" id="IPR000515">
    <property type="entry name" value="MetI-like"/>
</dbReference>
<proteinExistence type="inferred from homology"/>
<evidence type="ECO:0000313" key="13">
    <source>
        <dbReference type="EMBL" id="VFJ58818.1"/>
    </source>
</evidence>
<comment type="similarity">
    <text evidence="3">Belongs to the binding-protein-dependent transport system permease family. MalFG subfamily.</text>
</comment>
<evidence type="ECO:0000256" key="1">
    <source>
        <dbReference type="ARBA" id="ARBA00002264"/>
    </source>
</evidence>
<keyword evidence="8 11" id="KW-1133">Transmembrane helix</keyword>
<evidence type="ECO:0000256" key="8">
    <source>
        <dbReference type="ARBA" id="ARBA00022989"/>
    </source>
</evidence>
<feature type="domain" description="ABC transmembrane type-1" evidence="12">
    <location>
        <begin position="71"/>
        <end position="261"/>
    </location>
</feature>
<feature type="transmembrane region" description="Helical" evidence="11">
    <location>
        <begin position="107"/>
        <end position="130"/>
    </location>
</feature>
<comment type="subcellular location">
    <subcellularLocation>
        <location evidence="2 11">Cell membrane</location>
        <topology evidence="2 11">Multi-pass membrane protein</topology>
    </subcellularLocation>
</comment>
<evidence type="ECO:0000256" key="5">
    <source>
        <dbReference type="ARBA" id="ARBA00022475"/>
    </source>
</evidence>
<dbReference type="PANTHER" id="PTHR32243">
    <property type="entry name" value="MALTOSE TRANSPORT SYSTEM PERMEASE-RELATED"/>
    <property type="match status" value="1"/>
</dbReference>
<feature type="transmembrane region" description="Helical" evidence="11">
    <location>
        <begin position="69"/>
        <end position="95"/>
    </location>
</feature>
<dbReference type="Pfam" id="PF00528">
    <property type="entry name" value="BPD_transp_1"/>
    <property type="match status" value="1"/>
</dbReference>
<dbReference type="InterPro" id="IPR050901">
    <property type="entry name" value="BP-dep_ABC_trans_perm"/>
</dbReference>
<keyword evidence="9 11" id="KW-0472">Membrane</keyword>
<dbReference type="PANTHER" id="PTHR32243:SF50">
    <property type="entry name" value="MALTOSE_MALTODEXTRIN TRANSPORT SYSTEM PERMEASE PROTEIN MALG"/>
    <property type="match status" value="1"/>
</dbReference>
<dbReference type="GO" id="GO:0005886">
    <property type="term" value="C:plasma membrane"/>
    <property type="evidence" value="ECO:0007669"/>
    <property type="project" value="UniProtKB-SubCell"/>
</dbReference>
<feature type="transmembrane region" description="Helical" evidence="11">
    <location>
        <begin position="239"/>
        <end position="265"/>
    </location>
</feature>
<keyword evidence="5" id="KW-1003">Cell membrane</keyword>
<dbReference type="Gene3D" id="1.10.3720.10">
    <property type="entry name" value="MetI-like"/>
    <property type="match status" value="1"/>
</dbReference>
<evidence type="ECO:0000256" key="11">
    <source>
        <dbReference type="RuleBase" id="RU363032"/>
    </source>
</evidence>
<feature type="transmembrane region" description="Helical" evidence="11">
    <location>
        <begin position="142"/>
        <end position="162"/>
    </location>
</feature>
<keyword evidence="4 11" id="KW-0813">Transport</keyword>
<name>A0A450SXL9_9GAMM</name>
<comment type="function">
    <text evidence="1">Part of the ABC transporter complex MalEFGK involved in maltose/maltodextrin import. Probably responsible for the translocation of the substrate across the membrane.</text>
</comment>
<evidence type="ECO:0000256" key="3">
    <source>
        <dbReference type="ARBA" id="ARBA00009047"/>
    </source>
</evidence>